<dbReference type="GO" id="GO:0006083">
    <property type="term" value="P:acetate metabolic process"/>
    <property type="evidence" value="ECO:0007669"/>
    <property type="project" value="TreeGrafter"/>
</dbReference>
<accession>A0A939HBU3</accession>
<dbReference type="PANTHER" id="PTHR21060:SF3">
    <property type="entry name" value="BUTYRATE KINASE 2-RELATED"/>
    <property type="match status" value="1"/>
</dbReference>
<evidence type="ECO:0000256" key="8">
    <source>
        <dbReference type="ARBA" id="ARBA00048596"/>
    </source>
</evidence>
<dbReference type="GO" id="GO:0008776">
    <property type="term" value="F:acetate kinase activity"/>
    <property type="evidence" value="ECO:0007669"/>
    <property type="project" value="TreeGrafter"/>
</dbReference>
<proteinExistence type="inferred from homology"/>
<dbReference type="PROSITE" id="PS01076">
    <property type="entry name" value="ACETATE_KINASE_2"/>
    <property type="match status" value="1"/>
</dbReference>
<sequence length="355" mass="38469">MNKLLIINPGSTSTKIGIFEDNREVKSFTLRHEASVINSFKKVIDQFEWRKDEIKKILTENNESLDSFDAFVGRGGLLKPIKSGTYRVNEAMLSDLRKSIKGEHASNLGAIIAHGLGTEFGKESFIADPVVVDEMEDLARISGHKAFEKVSIFHALNQKAVAKRYAKEKGVSYSDLNLIVVHLGGGISVGAHEKGRVIDVNNALNGDGPFSPERSGSLPVADLVELCYAGTHEKAEVLKMITGKGGFVSYLDTNDAREVEDKALAGDAYAMKIYSAMGYQVAKEVGAAAAVLSGKVDAIILTGGIAYSKLMVKLIRERVEFIADVVVYPGEDELLALAEAANRVLSGEEEAITYE</sequence>
<evidence type="ECO:0000313" key="11">
    <source>
        <dbReference type="EMBL" id="MBO1264725.1"/>
    </source>
</evidence>
<dbReference type="NCBIfam" id="TIGR02707">
    <property type="entry name" value="butyr_kinase"/>
    <property type="match status" value="1"/>
</dbReference>
<reference evidence="11" key="1">
    <citation type="submission" date="2021-03" db="EMBL/GenBank/DDBJ databases">
        <title>Proteiniclasticum marinus sp. nov., isolated from tidal flat sediment.</title>
        <authorList>
            <person name="Namirimu T."/>
            <person name="Yang J.-A."/>
            <person name="Yang S.-H."/>
            <person name="Kim Y.-J."/>
            <person name="Kwon K.K."/>
        </authorList>
    </citation>
    <scope>NUCLEOTIDE SEQUENCE</scope>
    <source>
        <strain evidence="11">SCR006</strain>
    </source>
</reference>
<keyword evidence="6 9" id="KW-0418">Kinase</keyword>
<name>A0A939HBU3_9CLOT</name>
<dbReference type="EMBL" id="JAFNJU010000004">
    <property type="protein sequence ID" value="MBO1264725.1"/>
    <property type="molecule type" value="Genomic_DNA"/>
</dbReference>
<keyword evidence="12" id="KW-1185">Reference proteome</keyword>
<evidence type="ECO:0000256" key="6">
    <source>
        <dbReference type="ARBA" id="ARBA00022777"/>
    </source>
</evidence>
<dbReference type="PANTHER" id="PTHR21060">
    <property type="entry name" value="ACETATE KINASE"/>
    <property type="match status" value="1"/>
</dbReference>
<evidence type="ECO:0000256" key="3">
    <source>
        <dbReference type="ARBA" id="ARBA00022490"/>
    </source>
</evidence>
<evidence type="ECO:0000256" key="9">
    <source>
        <dbReference type="HAMAP-Rule" id="MF_00542"/>
    </source>
</evidence>
<dbReference type="Pfam" id="PF00871">
    <property type="entry name" value="Acetate_kinase"/>
    <property type="match status" value="1"/>
</dbReference>
<dbReference type="CDD" id="cd24011">
    <property type="entry name" value="ASKHA_NBD_BK"/>
    <property type="match status" value="1"/>
</dbReference>
<comment type="caution">
    <text evidence="11">The sequence shown here is derived from an EMBL/GenBank/DDBJ whole genome shotgun (WGS) entry which is preliminary data.</text>
</comment>
<keyword evidence="3 9" id="KW-0963">Cytoplasm</keyword>
<comment type="subcellular location">
    <subcellularLocation>
        <location evidence="1 9">Cytoplasm</location>
    </subcellularLocation>
</comment>
<evidence type="ECO:0000256" key="4">
    <source>
        <dbReference type="ARBA" id="ARBA00022679"/>
    </source>
</evidence>
<evidence type="ECO:0000313" key="12">
    <source>
        <dbReference type="Proteomes" id="UP000664218"/>
    </source>
</evidence>
<dbReference type="InterPro" id="IPR000890">
    <property type="entry name" value="Aliphatic_acid_kin_short-chain"/>
</dbReference>
<organism evidence="11 12">
    <name type="scientific">Proteiniclasticum aestuarii</name>
    <dbReference type="NCBI Taxonomy" id="2817862"/>
    <lineage>
        <taxon>Bacteria</taxon>
        <taxon>Bacillati</taxon>
        <taxon>Bacillota</taxon>
        <taxon>Clostridia</taxon>
        <taxon>Eubacteriales</taxon>
        <taxon>Clostridiaceae</taxon>
        <taxon>Proteiniclasticum</taxon>
    </lineage>
</organism>
<dbReference type="HAMAP" id="MF_00542">
    <property type="entry name" value="Butyrate_kinase"/>
    <property type="match status" value="1"/>
</dbReference>
<keyword evidence="7 9" id="KW-0067">ATP-binding</keyword>
<evidence type="ECO:0000256" key="2">
    <source>
        <dbReference type="ARBA" id="ARBA00008748"/>
    </source>
</evidence>
<keyword evidence="5 9" id="KW-0547">Nucleotide-binding</keyword>
<dbReference type="NCBIfam" id="NF002834">
    <property type="entry name" value="PRK03011.1-5"/>
    <property type="match status" value="1"/>
</dbReference>
<dbReference type="InterPro" id="IPR043129">
    <property type="entry name" value="ATPase_NBD"/>
</dbReference>
<evidence type="ECO:0000256" key="10">
    <source>
        <dbReference type="RuleBase" id="RU003835"/>
    </source>
</evidence>
<dbReference type="RefSeq" id="WP_207599241.1">
    <property type="nucleotide sequence ID" value="NZ_JAFNJU010000004.1"/>
</dbReference>
<protein>
    <recommendedName>
        <fullName evidence="9">Probable butyrate kinase</fullName>
        <shortName evidence="9">BK</shortName>
        <ecNumber evidence="9">2.7.2.7</ecNumber>
    </recommendedName>
    <alternativeName>
        <fullName evidence="9">Branched-chain carboxylic acid kinase</fullName>
    </alternativeName>
</protein>
<dbReference type="PRINTS" id="PR00471">
    <property type="entry name" value="ACETATEKNASE"/>
</dbReference>
<gene>
    <name evidence="9 11" type="primary">buk</name>
    <name evidence="11" type="ORF">J3A84_06750</name>
</gene>
<dbReference type="SUPFAM" id="SSF53067">
    <property type="entry name" value="Actin-like ATPase domain"/>
    <property type="match status" value="2"/>
</dbReference>
<dbReference type="PROSITE" id="PS01075">
    <property type="entry name" value="ACETATE_KINASE_1"/>
    <property type="match status" value="1"/>
</dbReference>
<dbReference type="InterPro" id="IPR023865">
    <property type="entry name" value="Aliphatic_acid_kinase_CS"/>
</dbReference>
<dbReference type="InterPro" id="IPR011245">
    <property type="entry name" value="Butyrate_kin"/>
</dbReference>
<evidence type="ECO:0000256" key="1">
    <source>
        <dbReference type="ARBA" id="ARBA00004496"/>
    </source>
</evidence>
<dbReference type="Proteomes" id="UP000664218">
    <property type="component" value="Unassembled WGS sequence"/>
</dbReference>
<dbReference type="PIRSF" id="PIRSF036458">
    <property type="entry name" value="Butyrate_kin"/>
    <property type="match status" value="1"/>
</dbReference>
<keyword evidence="4 9" id="KW-0808">Transferase</keyword>
<dbReference type="EC" id="2.7.2.7" evidence="9"/>
<evidence type="ECO:0000256" key="7">
    <source>
        <dbReference type="ARBA" id="ARBA00022840"/>
    </source>
</evidence>
<dbReference type="GO" id="GO:0047761">
    <property type="term" value="F:butyrate kinase activity"/>
    <property type="evidence" value="ECO:0007669"/>
    <property type="project" value="UniProtKB-UniRule"/>
</dbReference>
<dbReference type="GO" id="GO:0005737">
    <property type="term" value="C:cytoplasm"/>
    <property type="evidence" value="ECO:0007669"/>
    <property type="project" value="UniProtKB-SubCell"/>
</dbReference>
<evidence type="ECO:0000256" key="5">
    <source>
        <dbReference type="ARBA" id="ARBA00022741"/>
    </source>
</evidence>
<dbReference type="AlphaFoldDB" id="A0A939HBU3"/>
<dbReference type="GO" id="GO:0005524">
    <property type="term" value="F:ATP binding"/>
    <property type="evidence" value="ECO:0007669"/>
    <property type="project" value="UniProtKB-KW"/>
</dbReference>
<dbReference type="Gene3D" id="3.30.420.40">
    <property type="match status" value="2"/>
</dbReference>
<comment type="similarity">
    <text evidence="2 9 10">Belongs to the acetokinase family.</text>
</comment>
<comment type="catalytic activity">
    <reaction evidence="8 9">
        <text>butanoate + ATP = butanoyl phosphate + ADP</text>
        <dbReference type="Rhea" id="RHEA:13585"/>
        <dbReference type="ChEBI" id="CHEBI:17968"/>
        <dbReference type="ChEBI" id="CHEBI:30616"/>
        <dbReference type="ChEBI" id="CHEBI:58079"/>
        <dbReference type="ChEBI" id="CHEBI:456216"/>
        <dbReference type="EC" id="2.7.2.7"/>
    </reaction>
</comment>